<evidence type="ECO:0000313" key="3">
    <source>
        <dbReference type="Proteomes" id="UP000199451"/>
    </source>
</evidence>
<feature type="region of interest" description="Disordered" evidence="1">
    <location>
        <begin position="34"/>
        <end position="82"/>
    </location>
</feature>
<evidence type="ECO:0000313" key="2">
    <source>
        <dbReference type="EMBL" id="SDM01662.1"/>
    </source>
</evidence>
<dbReference type="Proteomes" id="UP000199451">
    <property type="component" value="Unassembled WGS sequence"/>
</dbReference>
<dbReference type="EMBL" id="FNHL01000001">
    <property type="protein sequence ID" value="SDM01662.1"/>
    <property type="molecule type" value="Genomic_DNA"/>
</dbReference>
<organism evidence="2 3">
    <name type="scientific">Halogranum gelatinilyticum</name>
    <dbReference type="NCBI Taxonomy" id="660521"/>
    <lineage>
        <taxon>Archaea</taxon>
        <taxon>Methanobacteriati</taxon>
        <taxon>Methanobacteriota</taxon>
        <taxon>Stenosarchaea group</taxon>
        <taxon>Halobacteria</taxon>
        <taxon>Halobacteriales</taxon>
        <taxon>Haloferacaceae</taxon>
    </lineage>
</organism>
<reference evidence="3" key="1">
    <citation type="submission" date="2016-10" db="EMBL/GenBank/DDBJ databases">
        <authorList>
            <person name="Varghese N."/>
            <person name="Submissions S."/>
        </authorList>
    </citation>
    <scope>NUCLEOTIDE SEQUENCE [LARGE SCALE GENOMIC DNA]</scope>
    <source>
        <strain evidence="3">CGMCC 1.10119</strain>
    </source>
</reference>
<name>A0A1G9PS86_9EURY</name>
<evidence type="ECO:0000256" key="1">
    <source>
        <dbReference type="SAM" id="MobiDB-lite"/>
    </source>
</evidence>
<sequence>MTSKTAVFGVVLLVVTGGLAGAFALGVNPIDIISSPTSNGSVGGDTGGTSDTGDTASDGSSTGDTGSSSETDNSTADSGSDTPSFSFVVQNIEECGTTCRDVTVAATNQMDDTATNVEVETVISADGDQLWTGTESFTEVDAGESKTRTKRVKLGYLEAAKVQNNDGYITVTTTITWDGGEQTFSERRKVA</sequence>
<dbReference type="OrthoDB" id="205469at2157"/>
<gene>
    <name evidence="2" type="ORF">SAMN04487949_0511</name>
</gene>
<accession>A0A1G9PS86</accession>
<dbReference type="AlphaFoldDB" id="A0A1G9PS86"/>
<dbReference type="RefSeq" id="WP_089693768.1">
    <property type="nucleotide sequence ID" value="NZ_FNHL01000001.1"/>
</dbReference>
<keyword evidence="3" id="KW-1185">Reference proteome</keyword>
<feature type="compositionally biased region" description="Low complexity" evidence="1">
    <location>
        <begin position="48"/>
        <end position="75"/>
    </location>
</feature>
<protein>
    <submittedName>
        <fullName evidence="2">Uncharacterized protein</fullName>
    </submittedName>
</protein>
<proteinExistence type="predicted"/>